<gene>
    <name evidence="3" type="ORF">GCM10009721_41820</name>
</gene>
<dbReference type="RefSeq" id="WP_156035500.1">
    <property type="nucleotide sequence ID" value="NZ_BMNZ01000012.1"/>
</dbReference>
<name>A0ABQ2IKJ1_9MICO</name>
<keyword evidence="1" id="KW-0812">Transmembrane</keyword>
<keyword evidence="1" id="KW-0472">Membrane</keyword>
<dbReference type="EMBL" id="BMNZ01000012">
    <property type="protein sequence ID" value="GGN09560.1"/>
    <property type="molecule type" value="Genomic_DNA"/>
</dbReference>
<reference evidence="4" key="1">
    <citation type="journal article" date="2019" name="Int. J. Syst. Evol. Microbiol.">
        <title>The Global Catalogue of Microorganisms (GCM) 10K type strain sequencing project: providing services to taxonomists for standard genome sequencing and annotation.</title>
        <authorList>
            <consortium name="The Broad Institute Genomics Platform"/>
            <consortium name="The Broad Institute Genome Sequencing Center for Infectious Disease"/>
            <person name="Wu L."/>
            <person name="Ma J."/>
        </authorList>
    </citation>
    <scope>NUCLEOTIDE SEQUENCE [LARGE SCALE GENOMIC DNA]</scope>
    <source>
        <strain evidence="4">JCM 1365</strain>
    </source>
</reference>
<keyword evidence="4" id="KW-1185">Reference proteome</keyword>
<organism evidence="3 4">
    <name type="scientific">Terrabacter tumescens</name>
    <dbReference type="NCBI Taxonomy" id="60443"/>
    <lineage>
        <taxon>Bacteria</taxon>
        <taxon>Bacillati</taxon>
        <taxon>Actinomycetota</taxon>
        <taxon>Actinomycetes</taxon>
        <taxon>Micrococcales</taxon>
        <taxon>Intrasporangiaceae</taxon>
        <taxon>Terrabacter</taxon>
    </lineage>
</organism>
<feature type="transmembrane region" description="Helical" evidence="1">
    <location>
        <begin position="20"/>
        <end position="41"/>
    </location>
</feature>
<evidence type="ECO:0000313" key="3">
    <source>
        <dbReference type="EMBL" id="GGN09560.1"/>
    </source>
</evidence>
<proteinExistence type="predicted"/>
<protein>
    <recommendedName>
        <fullName evidence="2">Putative Flp pilus-assembly TadG-like N-terminal domain-containing protein</fullName>
    </recommendedName>
</protein>
<dbReference type="Pfam" id="PF13400">
    <property type="entry name" value="Tad"/>
    <property type="match status" value="1"/>
</dbReference>
<sequence>MRWVGPNASHGRNVREHGAVAVIVSVLVAAGVVMGSLAISVDIGQIMSERRQLQNGADAAAMALAAMCAESGNASCAADSASSYNPAATAVKPLANFNAKDGLSSIASICAANVAGFTDTCAPAAADAGNLGKCNPLPTGFNAAIKYVEVRTRTQTSSGSTVLTPFAQALVGGGSSGTTVSSCARAAWGPPSSTGNTLPLVVGNCEWLKMTANGTKYAPGPPYSPAPGTSTTLLPTVIKTGGYVVGIQAHADANNVDPACRKANGEYYPGGFGWLSETDCVASIAADATVNGETGAAVPNGCKTASNLNQWVGREVFIPIAISDTGSGTSGVYQLDGVASFFLAGYSSLPSGGTYAVYKDELNVCSSKCIWGWFTSGLLPVGSSVGTGTSKGSNIVVPVG</sequence>
<comment type="caution">
    <text evidence="3">The sequence shown here is derived from an EMBL/GenBank/DDBJ whole genome shotgun (WGS) entry which is preliminary data.</text>
</comment>
<accession>A0ABQ2IKJ1</accession>
<feature type="domain" description="Putative Flp pilus-assembly TadG-like N-terminal" evidence="2">
    <location>
        <begin position="18"/>
        <end position="63"/>
    </location>
</feature>
<keyword evidence="1" id="KW-1133">Transmembrane helix</keyword>
<evidence type="ECO:0000259" key="2">
    <source>
        <dbReference type="Pfam" id="PF13400"/>
    </source>
</evidence>
<evidence type="ECO:0000313" key="4">
    <source>
        <dbReference type="Proteomes" id="UP000623461"/>
    </source>
</evidence>
<evidence type="ECO:0000256" key="1">
    <source>
        <dbReference type="SAM" id="Phobius"/>
    </source>
</evidence>
<dbReference type="InterPro" id="IPR028087">
    <property type="entry name" value="Tad_N"/>
</dbReference>
<dbReference type="Proteomes" id="UP000623461">
    <property type="component" value="Unassembled WGS sequence"/>
</dbReference>